<sequence length="42" mass="4590">MSAKSADHLFLQGAHEYACARTRDTSTDVTSQYAQDGKGHHP</sequence>
<accession>A0A0A9B090</accession>
<name>A0A0A9B090_ARUDO</name>
<dbReference type="EMBL" id="GBRH01240476">
    <property type="protein sequence ID" value="JAD57419.1"/>
    <property type="molecule type" value="Transcribed_RNA"/>
</dbReference>
<evidence type="ECO:0000313" key="2">
    <source>
        <dbReference type="EMBL" id="JAD57419.1"/>
    </source>
</evidence>
<organism evidence="2">
    <name type="scientific">Arundo donax</name>
    <name type="common">Giant reed</name>
    <name type="synonym">Donax arundinaceus</name>
    <dbReference type="NCBI Taxonomy" id="35708"/>
    <lineage>
        <taxon>Eukaryota</taxon>
        <taxon>Viridiplantae</taxon>
        <taxon>Streptophyta</taxon>
        <taxon>Embryophyta</taxon>
        <taxon>Tracheophyta</taxon>
        <taxon>Spermatophyta</taxon>
        <taxon>Magnoliopsida</taxon>
        <taxon>Liliopsida</taxon>
        <taxon>Poales</taxon>
        <taxon>Poaceae</taxon>
        <taxon>PACMAD clade</taxon>
        <taxon>Arundinoideae</taxon>
        <taxon>Arundineae</taxon>
        <taxon>Arundo</taxon>
    </lineage>
</organism>
<reference evidence="2" key="1">
    <citation type="submission" date="2014-09" db="EMBL/GenBank/DDBJ databases">
        <authorList>
            <person name="Magalhaes I.L.F."/>
            <person name="Oliveira U."/>
            <person name="Santos F.R."/>
            <person name="Vidigal T.H.D.A."/>
            <person name="Brescovit A.D."/>
            <person name="Santos A.J."/>
        </authorList>
    </citation>
    <scope>NUCLEOTIDE SEQUENCE</scope>
    <source>
        <tissue evidence="2">Shoot tissue taken approximately 20 cm above the soil surface</tissue>
    </source>
</reference>
<protein>
    <submittedName>
        <fullName evidence="2">Uncharacterized protein</fullName>
    </submittedName>
</protein>
<reference evidence="2" key="2">
    <citation type="journal article" date="2015" name="Data Brief">
        <title>Shoot transcriptome of the giant reed, Arundo donax.</title>
        <authorList>
            <person name="Barrero R.A."/>
            <person name="Guerrero F.D."/>
            <person name="Moolhuijzen P."/>
            <person name="Goolsby J.A."/>
            <person name="Tidwell J."/>
            <person name="Bellgard S.E."/>
            <person name="Bellgard M.I."/>
        </authorList>
    </citation>
    <scope>NUCLEOTIDE SEQUENCE</scope>
    <source>
        <tissue evidence="2">Shoot tissue taken approximately 20 cm above the soil surface</tissue>
    </source>
</reference>
<proteinExistence type="predicted"/>
<dbReference type="AlphaFoldDB" id="A0A0A9B090"/>
<feature type="region of interest" description="Disordered" evidence="1">
    <location>
        <begin position="20"/>
        <end position="42"/>
    </location>
</feature>
<evidence type="ECO:0000256" key="1">
    <source>
        <dbReference type="SAM" id="MobiDB-lite"/>
    </source>
</evidence>